<proteinExistence type="predicted"/>
<name>A0A402D0P6_9BACT</name>
<organism evidence="1 2">
    <name type="scientific">Capsulimonas corticalis</name>
    <dbReference type="NCBI Taxonomy" id="2219043"/>
    <lineage>
        <taxon>Bacteria</taxon>
        <taxon>Bacillati</taxon>
        <taxon>Armatimonadota</taxon>
        <taxon>Armatimonadia</taxon>
        <taxon>Capsulimonadales</taxon>
        <taxon>Capsulimonadaceae</taxon>
        <taxon>Capsulimonas</taxon>
    </lineage>
</organism>
<dbReference type="RefSeq" id="WP_119323148.1">
    <property type="nucleotide sequence ID" value="NZ_AP025739.1"/>
</dbReference>
<dbReference type="EMBL" id="AP025739">
    <property type="protein sequence ID" value="BDI33521.1"/>
    <property type="molecule type" value="Genomic_DNA"/>
</dbReference>
<dbReference type="AlphaFoldDB" id="A0A402D0P6"/>
<sequence length="202" mass="20013">MNVSKMLGGRSFFLGAVLFTAAPVLISQPAYAGHWGLTGAPTGGFTYNPTGSGGGGPLSPSYTASSMSFDIGAGGGGGSLTGSVSYTGTIAWVPNNGDLARDPAPASVTITEYSYAAGGAQYGATRTTSADNGLGDAPITTYYTGRGISQQTVSGSKTAAHVSTVPVTPGGSLTITRHLTDYGAITGGGSYSGELSYSVSVQ</sequence>
<evidence type="ECO:0000313" key="2">
    <source>
        <dbReference type="Proteomes" id="UP000287394"/>
    </source>
</evidence>
<protein>
    <submittedName>
        <fullName evidence="1">Uncharacterized protein</fullName>
    </submittedName>
</protein>
<dbReference type="KEGG" id="ccot:CCAX7_55720"/>
<reference evidence="1 2" key="1">
    <citation type="journal article" date="2019" name="Int. J. Syst. Evol. Microbiol.">
        <title>Capsulimonas corticalis gen. nov., sp. nov., an aerobic capsulated bacterium, of a novel bacterial order, Capsulimonadales ord. nov., of the class Armatimonadia of the phylum Armatimonadetes.</title>
        <authorList>
            <person name="Li J."/>
            <person name="Kudo C."/>
            <person name="Tonouchi A."/>
        </authorList>
    </citation>
    <scope>NUCLEOTIDE SEQUENCE [LARGE SCALE GENOMIC DNA]</scope>
    <source>
        <strain evidence="1 2">AX-7</strain>
    </source>
</reference>
<evidence type="ECO:0000313" key="1">
    <source>
        <dbReference type="EMBL" id="BDI33521.1"/>
    </source>
</evidence>
<dbReference type="Proteomes" id="UP000287394">
    <property type="component" value="Chromosome"/>
</dbReference>
<keyword evidence="2" id="KW-1185">Reference proteome</keyword>
<gene>
    <name evidence="1" type="ORF">CCAX7_55720</name>
</gene>
<accession>A0A402D0P6</accession>